<keyword evidence="1" id="KW-0378">Hydrolase</keyword>
<comment type="caution">
    <text evidence="3">The sequence shown here is derived from an EMBL/GenBank/DDBJ whole genome shotgun (WGS) entry which is preliminary data.</text>
</comment>
<keyword evidence="4" id="KW-1185">Reference proteome</keyword>
<dbReference type="InterPro" id="IPR042001">
    <property type="entry name" value="Sortase_F"/>
</dbReference>
<dbReference type="InterPro" id="IPR023365">
    <property type="entry name" value="Sortase_dom-sf"/>
</dbReference>
<dbReference type="CDD" id="cd05829">
    <property type="entry name" value="Sortase_F"/>
    <property type="match status" value="1"/>
</dbReference>
<sequence length="250" mass="25395">MAGAGRARRARDGRRRRTALASLPDRELTGTPAVRQTRDGRRSGRVAAVVVLAAVLAAACGGDDTGEPSGAVTVPPPATTPATTPAASPTPSPTPTPVPVAAEELADPVGVAVPAAGIDTNVVPIAVDPGNVLVPPPYGDAGWWKAGPEPGENGAAVIAGHLDSSDGPDVFYRLGEVAAGDEIVVTRADGGTSAFVVVEVGQYSQDDFPTDAVYGGPDDRPLLRLITCGGEYDRGLGRYRDNVVVFAEAA</sequence>
<protein>
    <submittedName>
        <fullName evidence="3">Class F sortase</fullName>
    </submittedName>
</protein>
<dbReference type="GO" id="GO:0016787">
    <property type="term" value="F:hydrolase activity"/>
    <property type="evidence" value="ECO:0007669"/>
    <property type="project" value="UniProtKB-KW"/>
</dbReference>
<dbReference type="Gene3D" id="2.40.260.10">
    <property type="entry name" value="Sortase"/>
    <property type="match status" value="1"/>
</dbReference>
<feature type="region of interest" description="Disordered" evidence="2">
    <location>
        <begin position="1"/>
        <end position="43"/>
    </location>
</feature>
<name>A0A2W2B8R0_9ACTN</name>
<dbReference type="AlphaFoldDB" id="A0A2W2B8R0"/>
<accession>A0A2W2B8R0</accession>
<evidence type="ECO:0000256" key="2">
    <source>
        <dbReference type="SAM" id="MobiDB-lite"/>
    </source>
</evidence>
<evidence type="ECO:0000313" key="3">
    <source>
        <dbReference type="EMBL" id="PZF82452.1"/>
    </source>
</evidence>
<dbReference type="EMBL" id="POTW01000038">
    <property type="protein sequence ID" value="PZF82452.1"/>
    <property type="molecule type" value="Genomic_DNA"/>
</dbReference>
<dbReference type="InterPro" id="IPR005754">
    <property type="entry name" value="Sortase"/>
</dbReference>
<feature type="compositionally biased region" description="Pro residues" evidence="2">
    <location>
        <begin position="88"/>
        <end position="98"/>
    </location>
</feature>
<organism evidence="3 4">
    <name type="scientific">Jiangella anatolica</name>
    <dbReference type="NCBI Taxonomy" id="2670374"/>
    <lineage>
        <taxon>Bacteria</taxon>
        <taxon>Bacillati</taxon>
        <taxon>Actinomycetota</taxon>
        <taxon>Actinomycetes</taxon>
        <taxon>Jiangellales</taxon>
        <taxon>Jiangellaceae</taxon>
        <taxon>Jiangella</taxon>
    </lineage>
</organism>
<dbReference type="Pfam" id="PF04203">
    <property type="entry name" value="Sortase"/>
    <property type="match status" value="1"/>
</dbReference>
<feature type="compositionally biased region" description="Basic residues" evidence="2">
    <location>
        <begin position="1"/>
        <end position="18"/>
    </location>
</feature>
<gene>
    <name evidence="3" type="ORF">C1I92_16630</name>
</gene>
<proteinExistence type="predicted"/>
<dbReference type="SUPFAM" id="SSF63817">
    <property type="entry name" value="Sortase"/>
    <property type="match status" value="1"/>
</dbReference>
<feature type="region of interest" description="Disordered" evidence="2">
    <location>
        <begin position="62"/>
        <end position="99"/>
    </location>
</feature>
<evidence type="ECO:0000313" key="4">
    <source>
        <dbReference type="Proteomes" id="UP000248764"/>
    </source>
</evidence>
<evidence type="ECO:0000256" key="1">
    <source>
        <dbReference type="ARBA" id="ARBA00022801"/>
    </source>
</evidence>
<dbReference type="Proteomes" id="UP000248764">
    <property type="component" value="Unassembled WGS sequence"/>
</dbReference>
<reference evidence="3 4" key="1">
    <citation type="submission" date="2018-01" db="EMBL/GenBank/DDBJ databases">
        <title>Draft genome sequence of Jiangella sp. GTF31.</title>
        <authorList>
            <person name="Sahin N."/>
            <person name="Ay H."/>
            <person name="Saygin H."/>
        </authorList>
    </citation>
    <scope>NUCLEOTIDE SEQUENCE [LARGE SCALE GENOMIC DNA]</scope>
    <source>
        <strain evidence="3 4">GTF31</strain>
    </source>
</reference>